<evidence type="ECO:0000313" key="2">
    <source>
        <dbReference type="Proteomes" id="UP000317036"/>
    </source>
</evidence>
<sequence length="84" mass="9412">MLYIGKLCLKYEGKAFASFFEEEMVFKLSGAPHANALQLAGAQLFDPSGKKRPMKDWVQVPYAHVESWMDYAEAALNQLREAGA</sequence>
<reference evidence="1 2" key="1">
    <citation type="submission" date="2019-07" db="EMBL/GenBank/DDBJ databases">
        <authorList>
            <person name="Kim J."/>
        </authorList>
    </citation>
    <scope>NUCLEOTIDE SEQUENCE [LARGE SCALE GENOMIC DNA]</scope>
    <source>
        <strain evidence="1 2">JC52</strain>
    </source>
</reference>
<comment type="caution">
    <text evidence="1">The sequence shown here is derived from an EMBL/GenBank/DDBJ whole genome shotgun (WGS) entry which is preliminary data.</text>
</comment>
<dbReference type="AlphaFoldDB" id="A0A559K983"/>
<gene>
    <name evidence="1" type="ORF">FPZ49_17890</name>
</gene>
<name>A0A559K983_9BACL</name>
<organism evidence="1 2">
    <name type="scientific">Paenibacillus cremeus</name>
    <dbReference type="NCBI Taxonomy" id="2163881"/>
    <lineage>
        <taxon>Bacteria</taxon>
        <taxon>Bacillati</taxon>
        <taxon>Bacillota</taxon>
        <taxon>Bacilli</taxon>
        <taxon>Bacillales</taxon>
        <taxon>Paenibacillaceae</taxon>
        <taxon>Paenibacillus</taxon>
    </lineage>
</organism>
<dbReference type="Proteomes" id="UP000317036">
    <property type="component" value="Unassembled WGS sequence"/>
</dbReference>
<proteinExistence type="predicted"/>
<dbReference type="RefSeq" id="WP_144849413.1">
    <property type="nucleotide sequence ID" value="NZ_VNJI01000021.1"/>
</dbReference>
<dbReference type="OrthoDB" id="963621at2"/>
<evidence type="ECO:0000313" key="1">
    <source>
        <dbReference type="EMBL" id="TVY08691.1"/>
    </source>
</evidence>
<keyword evidence="2" id="KW-1185">Reference proteome</keyword>
<accession>A0A559K983</accession>
<dbReference type="EMBL" id="VNJI01000021">
    <property type="protein sequence ID" value="TVY08691.1"/>
    <property type="molecule type" value="Genomic_DNA"/>
</dbReference>
<evidence type="ECO:0008006" key="3">
    <source>
        <dbReference type="Google" id="ProtNLM"/>
    </source>
</evidence>
<protein>
    <recommendedName>
        <fullName evidence="3">TfoX N-terminal domain-containing protein</fullName>
    </recommendedName>
</protein>